<evidence type="ECO:0000256" key="3">
    <source>
        <dbReference type="ARBA" id="ARBA00022833"/>
    </source>
</evidence>
<evidence type="ECO:0000256" key="5">
    <source>
        <dbReference type="SAM" id="MobiDB-lite"/>
    </source>
</evidence>
<dbReference type="PROSITE" id="PS00518">
    <property type="entry name" value="ZF_RING_1"/>
    <property type="match status" value="1"/>
</dbReference>
<accession>A0A8E2JSG0</accession>
<dbReference type="EMBL" id="KV749749">
    <property type="protein sequence ID" value="OCL07955.1"/>
    <property type="molecule type" value="Genomic_DNA"/>
</dbReference>
<organism evidence="8 9">
    <name type="scientific">Glonium stellatum</name>
    <dbReference type="NCBI Taxonomy" id="574774"/>
    <lineage>
        <taxon>Eukaryota</taxon>
        <taxon>Fungi</taxon>
        <taxon>Dikarya</taxon>
        <taxon>Ascomycota</taxon>
        <taxon>Pezizomycotina</taxon>
        <taxon>Dothideomycetes</taxon>
        <taxon>Pleosporomycetidae</taxon>
        <taxon>Gloniales</taxon>
        <taxon>Gloniaceae</taxon>
        <taxon>Glonium</taxon>
    </lineage>
</organism>
<keyword evidence="9" id="KW-1185">Reference proteome</keyword>
<keyword evidence="3 4" id="KW-0862">Zinc</keyword>
<evidence type="ECO:0000259" key="6">
    <source>
        <dbReference type="PROSITE" id="PS50089"/>
    </source>
</evidence>
<evidence type="ECO:0000256" key="4">
    <source>
        <dbReference type="PROSITE-ProRule" id="PRU00207"/>
    </source>
</evidence>
<feature type="domain" description="RING-type" evidence="6">
    <location>
        <begin position="77"/>
        <end position="120"/>
    </location>
</feature>
<dbReference type="SMART" id="SM00184">
    <property type="entry name" value="RING"/>
    <property type="match status" value="1"/>
</dbReference>
<feature type="compositionally biased region" description="Basic and acidic residues" evidence="5">
    <location>
        <begin position="514"/>
        <end position="525"/>
    </location>
</feature>
<name>A0A8E2JSG0_9PEZI</name>
<feature type="compositionally biased region" description="Gly residues" evidence="5">
    <location>
        <begin position="460"/>
        <end position="507"/>
    </location>
</feature>
<dbReference type="PANTHER" id="PTHR10131:SF94">
    <property type="entry name" value="TNF RECEPTOR-ASSOCIATED FACTOR 4"/>
    <property type="match status" value="1"/>
</dbReference>
<evidence type="ECO:0008006" key="10">
    <source>
        <dbReference type="Google" id="ProtNLM"/>
    </source>
</evidence>
<gene>
    <name evidence="8" type="ORF">AOQ84DRAFT_50309</name>
</gene>
<evidence type="ECO:0000313" key="8">
    <source>
        <dbReference type="EMBL" id="OCL07955.1"/>
    </source>
</evidence>
<dbReference type="SUPFAM" id="SSF49599">
    <property type="entry name" value="TRAF domain-like"/>
    <property type="match status" value="1"/>
</dbReference>
<dbReference type="InterPro" id="IPR001841">
    <property type="entry name" value="Znf_RING"/>
</dbReference>
<evidence type="ECO:0000313" key="9">
    <source>
        <dbReference type="Proteomes" id="UP000250140"/>
    </source>
</evidence>
<dbReference type="PANTHER" id="PTHR10131">
    <property type="entry name" value="TNF RECEPTOR ASSOCIATED FACTOR"/>
    <property type="match status" value="1"/>
</dbReference>
<feature type="region of interest" description="Disordered" evidence="5">
    <location>
        <begin position="456"/>
        <end position="525"/>
    </location>
</feature>
<dbReference type="Proteomes" id="UP000250140">
    <property type="component" value="Unassembled WGS sequence"/>
</dbReference>
<dbReference type="InterPro" id="IPR001293">
    <property type="entry name" value="Znf_TRAF"/>
</dbReference>
<evidence type="ECO:0000256" key="1">
    <source>
        <dbReference type="ARBA" id="ARBA00022723"/>
    </source>
</evidence>
<protein>
    <recommendedName>
        <fullName evidence="10">TRAF-type zinc finger protein</fullName>
    </recommendedName>
</protein>
<feature type="domain" description="TRAF-type" evidence="7">
    <location>
        <begin position="207"/>
        <end position="260"/>
    </location>
</feature>
<dbReference type="InterPro" id="IPR013083">
    <property type="entry name" value="Znf_RING/FYVE/PHD"/>
</dbReference>
<dbReference type="Pfam" id="PF02176">
    <property type="entry name" value="zf-TRAF"/>
    <property type="match status" value="1"/>
</dbReference>
<dbReference type="PROSITE" id="PS50089">
    <property type="entry name" value="ZF_RING_2"/>
    <property type="match status" value="1"/>
</dbReference>
<evidence type="ECO:0000259" key="7">
    <source>
        <dbReference type="PROSITE" id="PS50145"/>
    </source>
</evidence>
<proteinExistence type="predicted"/>
<sequence length="525" mass="56716">MSSIPSRRLSRASSRAESTFSFHSLPASTAPLALSSPAVTHRSEPSDFVRRSNRHKKIPVDVRTLEYLEPCDSNLVCLICHCPFDKAVRLACDHVFCNDCVDQAFAAQEGSAPKTCPTCRNRVDLNREPLPVPRILMSMLDELRVKCPNHKAGCTWADKRSDAQDHVELYCDHAQVECASPDCRLGVLQKDFHKGCLHYTVSCEHCHTSMMKKDLEQICPNRMTICTSCFIEILRHDLPSHLKEECPKATIMCPGSVCGCSFAHERTVVVAHVTTCPMATMAPFFQAQKARLDEQESQQKLLQRKVDILEGGLSNIQNMLYPANTNPNEPCPVPNPLDPNTIDYASGPLPGTPDFRLPAAAFPPASQPTVDQATAAGQPPQPPFDSSTHHLLSLHESLRDEVSRIANALTDLEGRTNMMIINENQRVKDEMLHTNAAINSMRMQLHWLTSARLQAQNRTTGGGGPGSSSAAGGSGSSGSGASRAGGNGGGSGSAGAGAGGSGLGGGVTLHPIRRLSDSNRQDTKL</sequence>
<keyword evidence="2 4" id="KW-0863">Zinc-finger</keyword>
<dbReference type="InterPro" id="IPR017907">
    <property type="entry name" value="Znf_RING_CS"/>
</dbReference>
<dbReference type="GO" id="GO:0008270">
    <property type="term" value="F:zinc ion binding"/>
    <property type="evidence" value="ECO:0007669"/>
    <property type="project" value="UniProtKB-KW"/>
</dbReference>
<dbReference type="SUPFAM" id="SSF57850">
    <property type="entry name" value="RING/U-box"/>
    <property type="match status" value="1"/>
</dbReference>
<dbReference type="Gene3D" id="3.30.40.10">
    <property type="entry name" value="Zinc/RING finger domain, C3HC4 (zinc finger)"/>
    <property type="match status" value="3"/>
</dbReference>
<feature type="zinc finger region" description="TRAF-type" evidence="4">
    <location>
        <begin position="207"/>
        <end position="260"/>
    </location>
</feature>
<dbReference type="OrthoDB" id="1630758at2759"/>
<evidence type="ECO:0000256" key="2">
    <source>
        <dbReference type="ARBA" id="ARBA00022771"/>
    </source>
</evidence>
<reference evidence="8 9" key="1">
    <citation type="journal article" date="2016" name="Nat. Commun.">
        <title>Ectomycorrhizal ecology is imprinted in the genome of the dominant symbiotic fungus Cenococcum geophilum.</title>
        <authorList>
            <consortium name="DOE Joint Genome Institute"/>
            <person name="Peter M."/>
            <person name="Kohler A."/>
            <person name="Ohm R.A."/>
            <person name="Kuo A."/>
            <person name="Krutzmann J."/>
            <person name="Morin E."/>
            <person name="Arend M."/>
            <person name="Barry K.W."/>
            <person name="Binder M."/>
            <person name="Choi C."/>
            <person name="Clum A."/>
            <person name="Copeland A."/>
            <person name="Grisel N."/>
            <person name="Haridas S."/>
            <person name="Kipfer T."/>
            <person name="LaButti K."/>
            <person name="Lindquist E."/>
            <person name="Lipzen A."/>
            <person name="Maire R."/>
            <person name="Meier B."/>
            <person name="Mihaltcheva S."/>
            <person name="Molinier V."/>
            <person name="Murat C."/>
            <person name="Poggeler S."/>
            <person name="Quandt C.A."/>
            <person name="Sperisen C."/>
            <person name="Tritt A."/>
            <person name="Tisserant E."/>
            <person name="Crous P.W."/>
            <person name="Henrissat B."/>
            <person name="Nehls U."/>
            <person name="Egli S."/>
            <person name="Spatafora J.W."/>
            <person name="Grigoriev I.V."/>
            <person name="Martin F.M."/>
        </authorList>
    </citation>
    <scope>NUCLEOTIDE SEQUENCE [LARGE SCALE GENOMIC DNA]</scope>
    <source>
        <strain evidence="8 9">CBS 207.34</strain>
    </source>
</reference>
<dbReference type="AlphaFoldDB" id="A0A8E2JSG0"/>
<feature type="region of interest" description="Disordered" evidence="5">
    <location>
        <begin position="361"/>
        <end position="388"/>
    </location>
</feature>
<dbReference type="PROSITE" id="PS50145">
    <property type="entry name" value="ZF_TRAF"/>
    <property type="match status" value="1"/>
</dbReference>
<keyword evidence="1 4" id="KW-0479">Metal-binding</keyword>